<evidence type="ECO:0008006" key="6">
    <source>
        <dbReference type="Google" id="ProtNLM"/>
    </source>
</evidence>
<evidence type="ECO:0000313" key="4">
    <source>
        <dbReference type="EMBL" id="CAC5370653.1"/>
    </source>
</evidence>
<keyword evidence="1" id="KW-0677">Repeat</keyword>
<dbReference type="OrthoDB" id="10391734at2759"/>
<name>A0A6J8AMW1_MYTCO</name>
<dbReference type="PROSITE" id="PS50297">
    <property type="entry name" value="ANK_REP_REGION"/>
    <property type="match status" value="1"/>
</dbReference>
<evidence type="ECO:0000313" key="5">
    <source>
        <dbReference type="Proteomes" id="UP000507470"/>
    </source>
</evidence>
<dbReference type="AlphaFoldDB" id="A0A6J8AMW1"/>
<evidence type="ECO:0000256" key="1">
    <source>
        <dbReference type="ARBA" id="ARBA00022737"/>
    </source>
</evidence>
<dbReference type="SMART" id="SM00248">
    <property type="entry name" value="ANK"/>
    <property type="match status" value="4"/>
</dbReference>
<keyword evidence="2 3" id="KW-0040">ANK repeat</keyword>
<feature type="repeat" description="ANK" evidence="3">
    <location>
        <begin position="29"/>
        <end position="61"/>
    </location>
</feature>
<evidence type="ECO:0000256" key="2">
    <source>
        <dbReference type="ARBA" id="ARBA00023043"/>
    </source>
</evidence>
<reference evidence="4 5" key="1">
    <citation type="submission" date="2020-06" db="EMBL/GenBank/DDBJ databases">
        <authorList>
            <person name="Li R."/>
            <person name="Bekaert M."/>
        </authorList>
    </citation>
    <scope>NUCLEOTIDE SEQUENCE [LARGE SCALE GENOMIC DNA]</scope>
    <source>
        <strain evidence="5">wild</strain>
    </source>
</reference>
<dbReference type="SUPFAM" id="SSF48403">
    <property type="entry name" value="Ankyrin repeat"/>
    <property type="match status" value="2"/>
</dbReference>
<dbReference type="Proteomes" id="UP000507470">
    <property type="component" value="Unassembled WGS sequence"/>
</dbReference>
<keyword evidence="5" id="KW-1185">Reference proteome</keyword>
<dbReference type="PROSITE" id="PS50088">
    <property type="entry name" value="ANK_REPEAT"/>
    <property type="match status" value="1"/>
</dbReference>
<gene>
    <name evidence="4" type="ORF">MCOR_9410</name>
</gene>
<organism evidence="4 5">
    <name type="scientific">Mytilus coruscus</name>
    <name type="common">Sea mussel</name>
    <dbReference type="NCBI Taxonomy" id="42192"/>
    <lineage>
        <taxon>Eukaryota</taxon>
        <taxon>Metazoa</taxon>
        <taxon>Spiralia</taxon>
        <taxon>Lophotrochozoa</taxon>
        <taxon>Mollusca</taxon>
        <taxon>Bivalvia</taxon>
        <taxon>Autobranchia</taxon>
        <taxon>Pteriomorphia</taxon>
        <taxon>Mytilida</taxon>
        <taxon>Mytiloidea</taxon>
        <taxon>Mytilidae</taxon>
        <taxon>Mytilinae</taxon>
        <taxon>Mytilus</taxon>
    </lineage>
</organism>
<evidence type="ECO:0000256" key="3">
    <source>
        <dbReference type="PROSITE-ProRule" id="PRU00023"/>
    </source>
</evidence>
<dbReference type="PANTHER" id="PTHR24198">
    <property type="entry name" value="ANKYRIN REPEAT AND PROTEIN KINASE DOMAIN-CONTAINING PROTEIN"/>
    <property type="match status" value="1"/>
</dbReference>
<dbReference type="EMBL" id="CACVKT020001730">
    <property type="protein sequence ID" value="CAC5370653.1"/>
    <property type="molecule type" value="Genomic_DNA"/>
</dbReference>
<dbReference type="Pfam" id="PF12796">
    <property type="entry name" value="Ank_2"/>
    <property type="match status" value="2"/>
</dbReference>
<accession>A0A6J8AMW1</accession>
<dbReference type="PANTHER" id="PTHR24198:SF165">
    <property type="entry name" value="ANKYRIN REPEAT-CONTAINING PROTEIN-RELATED"/>
    <property type="match status" value="1"/>
</dbReference>
<dbReference type="Gene3D" id="1.25.40.20">
    <property type="entry name" value="Ankyrin repeat-containing domain"/>
    <property type="match status" value="2"/>
</dbReference>
<dbReference type="InterPro" id="IPR002110">
    <property type="entry name" value="Ankyrin_rpt"/>
</dbReference>
<proteinExistence type="predicted"/>
<dbReference type="InterPro" id="IPR036770">
    <property type="entry name" value="Ankyrin_rpt-contain_sf"/>
</dbReference>
<protein>
    <recommendedName>
        <fullName evidence="6">ANK</fullName>
    </recommendedName>
</protein>
<sequence length="378" mass="43219">MACTNGHEEVVRILLRHNLPVKNLYFAEDTCTPLYYASMKGHLNIVKLLLNAKAQVNECDISVAEWNDHEEVVKCLRNHLIAGEFDTKYVLSECIRYGNSHTVLQSVISESSFKKTPTASRKLLLSGFDKIEGIYVKREGNRLSFINDIIYDVVISCTGSRFINSIVKFAEYTFIENRVKLESFTTEETPKSACIVLNQTYNEIYFERLLLEIRNGNEKVFANIQNKNQGYRKVFIEYLTAHLTDSDVDSLKSPLVLSCKMGYDDFVLYLVGKWNRLLEYSIYETETPLAEACSRGYFDIVKILKESEKYRDTGVIRNSNLPILCACDKGYTNVVKFLLTHGVYQDLNSGFVASVENGHTEIVLLLIEKEPKLLERNG</sequence>